<evidence type="ECO:0000313" key="2">
    <source>
        <dbReference type="EMBL" id="KAJ1194221.1"/>
    </source>
</evidence>
<organism evidence="2 3">
    <name type="scientific">Pleurodeles waltl</name>
    <name type="common">Iberian ribbed newt</name>
    <dbReference type="NCBI Taxonomy" id="8319"/>
    <lineage>
        <taxon>Eukaryota</taxon>
        <taxon>Metazoa</taxon>
        <taxon>Chordata</taxon>
        <taxon>Craniata</taxon>
        <taxon>Vertebrata</taxon>
        <taxon>Euteleostomi</taxon>
        <taxon>Amphibia</taxon>
        <taxon>Batrachia</taxon>
        <taxon>Caudata</taxon>
        <taxon>Salamandroidea</taxon>
        <taxon>Salamandridae</taxon>
        <taxon>Pleurodelinae</taxon>
        <taxon>Pleurodeles</taxon>
    </lineage>
</organism>
<accession>A0AAV7V099</accession>
<dbReference type="AlphaFoldDB" id="A0AAV7V099"/>
<feature type="region of interest" description="Disordered" evidence="1">
    <location>
        <begin position="61"/>
        <end position="83"/>
    </location>
</feature>
<keyword evidence="3" id="KW-1185">Reference proteome</keyword>
<evidence type="ECO:0000313" key="3">
    <source>
        <dbReference type="Proteomes" id="UP001066276"/>
    </source>
</evidence>
<comment type="caution">
    <text evidence="2">The sequence shown here is derived from an EMBL/GenBank/DDBJ whole genome shotgun (WGS) entry which is preliminary data.</text>
</comment>
<gene>
    <name evidence="2" type="ORF">NDU88_003515</name>
</gene>
<protein>
    <submittedName>
        <fullName evidence="2">Uncharacterized protein</fullName>
    </submittedName>
</protein>
<reference evidence="2" key="1">
    <citation type="journal article" date="2022" name="bioRxiv">
        <title>Sequencing and chromosome-scale assembly of the giantPleurodeles waltlgenome.</title>
        <authorList>
            <person name="Brown T."/>
            <person name="Elewa A."/>
            <person name="Iarovenko S."/>
            <person name="Subramanian E."/>
            <person name="Araus A.J."/>
            <person name="Petzold A."/>
            <person name="Susuki M."/>
            <person name="Suzuki K.-i.T."/>
            <person name="Hayashi T."/>
            <person name="Toyoda A."/>
            <person name="Oliveira C."/>
            <person name="Osipova E."/>
            <person name="Leigh N.D."/>
            <person name="Simon A."/>
            <person name="Yun M.H."/>
        </authorList>
    </citation>
    <scope>NUCLEOTIDE SEQUENCE</scope>
    <source>
        <strain evidence="2">20211129_DDA</strain>
        <tissue evidence="2">Liver</tissue>
    </source>
</reference>
<sequence>MNSGKPYGIMKPEGSPHGVDALEKVAYMTYRNATGLVPGNSRRVGVDFFGKVKGGVVETGAAPGPLEQLVGGDRSERPQLAPR</sequence>
<name>A0AAV7V099_PLEWA</name>
<dbReference type="EMBL" id="JANPWB010000004">
    <property type="protein sequence ID" value="KAJ1194221.1"/>
    <property type="molecule type" value="Genomic_DNA"/>
</dbReference>
<dbReference type="Proteomes" id="UP001066276">
    <property type="component" value="Chromosome 2_2"/>
</dbReference>
<evidence type="ECO:0000256" key="1">
    <source>
        <dbReference type="SAM" id="MobiDB-lite"/>
    </source>
</evidence>
<proteinExistence type="predicted"/>